<gene>
    <name evidence="1" type="ORF">H4R21_004688</name>
</gene>
<evidence type="ECO:0000313" key="1">
    <source>
        <dbReference type="EMBL" id="KAJ2796497.1"/>
    </source>
</evidence>
<comment type="caution">
    <text evidence="1">The sequence shown here is derived from an EMBL/GenBank/DDBJ whole genome shotgun (WGS) entry which is preliminary data.</text>
</comment>
<reference evidence="1" key="1">
    <citation type="submission" date="2022-07" db="EMBL/GenBank/DDBJ databases">
        <title>Phylogenomic reconstructions and comparative analyses of Kickxellomycotina fungi.</title>
        <authorList>
            <person name="Reynolds N.K."/>
            <person name="Stajich J.E."/>
            <person name="Barry K."/>
            <person name="Grigoriev I.V."/>
            <person name="Crous P."/>
            <person name="Smith M.E."/>
        </authorList>
    </citation>
    <scope>NUCLEOTIDE SEQUENCE</scope>
    <source>
        <strain evidence="1">BCRC 34780</strain>
    </source>
</reference>
<accession>A0ACC1KWX6</accession>
<proteinExistence type="predicted"/>
<evidence type="ECO:0000313" key="2">
    <source>
        <dbReference type="Proteomes" id="UP001140087"/>
    </source>
</evidence>
<protein>
    <submittedName>
        <fullName evidence="1">Uncharacterized protein</fullName>
    </submittedName>
</protein>
<organism evidence="1 2">
    <name type="scientific">Coemansia helicoidea</name>
    <dbReference type="NCBI Taxonomy" id="1286919"/>
    <lineage>
        <taxon>Eukaryota</taxon>
        <taxon>Fungi</taxon>
        <taxon>Fungi incertae sedis</taxon>
        <taxon>Zoopagomycota</taxon>
        <taxon>Kickxellomycotina</taxon>
        <taxon>Kickxellomycetes</taxon>
        <taxon>Kickxellales</taxon>
        <taxon>Kickxellaceae</taxon>
        <taxon>Coemansia</taxon>
    </lineage>
</organism>
<dbReference type="Proteomes" id="UP001140087">
    <property type="component" value="Unassembled WGS sequence"/>
</dbReference>
<name>A0ACC1KWX6_9FUNG</name>
<keyword evidence="2" id="KW-1185">Reference proteome</keyword>
<dbReference type="EMBL" id="JANBUN010001856">
    <property type="protein sequence ID" value="KAJ2796497.1"/>
    <property type="molecule type" value="Genomic_DNA"/>
</dbReference>
<sequence length="94" mass="10499">LDEISLSDVVLSYLDTVVVETTLTSTEWPADPAPPPPNGWMKALIAAIVLAVLMILAVLGYLYYRWRAKKREVHNASTVRALRQPSAYFDPITK</sequence>
<feature type="non-terminal residue" evidence="1">
    <location>
        <position position="1"/>
    </location>
</feature>